<feature type="coiled-coil region" evidence="3">
    <location>
        <begin position="68"/>
        <end position="116"/>
    </location>
</feature>
<keyword evidence="6" id="KW-1185">Reference proteome</keyword>
<evidence type="ECO:0000313" key="5">
    <source>
        <dbReference type="EMBL" id="KAK0534111.1"/>
    </source>
</evidence>
<accession>A0AAN6GFH6</accession>
<comment type="caution">
    <text evidence="5">The sequence shown here is derived from an EMBL/GenBank/DDBJ whole genome shotgun (WGS) entry which is preliminary data.</text>
</comment>
<proteinExistence type="inferred from homology"/>
<feature type="compositionally biased region" description="Low complexity" evidence="4">
    <location>
        <begin position="199"/>
        <end position="214"/>
    </location>
</feature>
<dbReference type="AlphaFoldDB" id="A0AAN6GFH6"/>
<feature type="region of interest" description="Disordered" evidence="4">
    <location>
        <begin position="199"/>
        <end position="231"/>
    </location>
</feature>
<comment type="similarity">
    <text evidence="1">Belongs to the ADIP family.</text>
</comment>
<protein>
    <submittedName>
        <fullName evidence="5">Uncharacterized protein</fullName>
    </submittedName>
</protein>
<dbReference type="InterPro" id="IPR021622">
    <property type="entry name" value="Afadin/alpha-actinin-bd"/>
</dbReference>
<dbReference type="EMBL" id="JAPDMQ010000123">
    <property type="protein sequence ID" value="KAK0534111.1"/>
    <property type="molecule type" value="Genomic_DNA"/>
</dbReference>
<gene>
    <name evidence="5" type="ORF">OC842_002752</name>
</gene>
<evidence type="ECO:0000256" key="2">
    <source>
        <dbReference type="ARBA" id="ARBA00023054"/>
    </source>
</evidence>
<evidence type="ECO:0000256" key="1">
    <source>
        <dbReference type="ARBA" id="ARBA00009291"/>
    </source>
</evidence>
<keyword evidence="2 3" id="KW-0175">Coiled coil</keyword>
<reference evidence="5" key="1">
    <citation type="journal article" date="2023" name="PhytoFront">
        <title>Draft Genome Resources of Seven Strains of Tilletia horrida, Causal Agent of Kernel Smut of Rice.</title>
        <authorList>
            <person name="Khanal S."/>
            <person name="Antony Babu S."/>
            <person name="Zhou X.G."/>
        </authorList>
    </citation>
    <scope>NUCLEOTIDE SEQUENCE</scope>
    <source>
        <strain evidence="5">TX3</strain>
    </source>
</reference>
<dbReference type="Proteomes" id="UP001176521">
    <property type="component" value="Unassembled WGS sequence"/>
</dbReference>
<organism evidence="5 6">
    <name type="scientific">Tilletia horrida</name>
    <dbReference type="NCBI Taxonomy" id="155126"/>
    <lineage>
        <taxon>Eukaryota</taxon>
        <taxon>Fungi</taxon>
        <taxon>Dikarya</taxon>
        <taxon>Basidiomycota</taxon>
        <taxon>Ustilaginomycotina</taxon>
        <taxon>Exobasidiomycetes</taxon>
        <taxon>Tilletiales</taxon>
        <taxon>Tilletiaceae</taxon>
        <taxon>Tilletia</taxon>
    </lineage>
</organism>
<sequence length="231" mass="24749">MSLPNSPDNSLSTAANPTFDQLNSLLISRGYTSKPLIIPSGTSEATVRALSNTIHSLLLQREEDVEVREQLSAKNRTLQATVERLKRTVDEEMRKSEDLERKLEGAKAKMDSAVAAHTSALAAQKQTQSDLMRARAELQGIKVAAHRYRLSVTRGSERLKNKLAETSLTALRSVVPTLRVATGAFSDYKGVRGALMQAQGSGASSPAAVVDSPGSGSGSGSGIAPRERLHR</sequence>
<evidence type="ECO:0000313" key="6">
    <source>
        <dbReference type="Proteomes" id="UP001176521"/>
    </source>
</evidence>
<dbReference type="Pfam" id="PF11559">
    <property type="entry name" value="ADIP"/>
    <property type="match status" value="1"/>
</dbReference>
<evidence type="ECO:0000256" key="4">
    <source>
        <dbReference type="SAM" id="MobiDB-lite"/>
    </source>
</evidence>
<evidence type="ECO:0000256" key="3">
    <source>
        <dbReference type="SAM" id="Coils"/>
    </source>
</evidence>
<name>A0AAN6GFH6_9BASI</name>